<evidence type="ECO:0000313" key="2">
    <source>
        <dbReference type="EMBL" id="CAG8504091.1"/>
    </source>
</evidence>
<dbReference type="Gene3D" id="3.30.565.10">
    <property type="entry name" value="Histidine kinase-like ATPase, C-terminal domain"/>
    <property type="match status" value="1"/>
</dbReference>
<sequence>MSEGIDFDPEEKYTNRLKNILHDYPESSQVLREILQNSDDSQSTEQIFILDHNTYHGEGLLEPGLIRFQGPALFSINNTKFSENDFESLKNLADSEKQNQYDKIGDMGIGFNSIYHLCDSCSFITDNKFTILDPHRWYYKGGKQYNDFAKKSQKFPAQFYPFQNLGKFKIPFDGTPFDGTIFRYPLRTEQDSKDSKISKKIYKPSHTLEMFEEFFENDSVDCLLFLRNIERIEFYELKEGKSELELIYKIWLEDADKIREKRQMIVKAVTQMMKNIKENKPNQATTLDTLYNASIVRYKKGML</sequence>
<dbReference type="NCBIfam" id="NF047352">
    <property type="entry name" value="P_loop_sacsin"/>
    <property type="match status" value="1"/>
</dbReference>
<dbReference type="PANTHER" id="PTHR15600:SF42">
    <property type="entry name" value="SACSIN"/>
    <property type="match status" value="1"/>
</dbReference>
<dbReference type="SUPFAM" id="SSF55874">
    <property type="entry name" value="ATPase domain of HSP90 chaperone/DNA topoisomerase II/histidine kinase"/>
    <property type="match status" value="1"/>
</dbReference>
<dbReference type="PANTHER" id="PTHR15600">
    <property type="entry name" value="SACSIN"/>
    <property type="match status" value="1"/>
</dbReference>
<organism evidence="2 3">
    <name type="scientific">Gigaspora margarita</name>
    <dbReference type="NCBI Taxonomy" id="4874"/>
    <lineage>
        <taxon>Eukaryota</taxon>
        <taxon>Fungi</taxon>
        <taxon>Fungi incertae sedis</taxon>
        <taxon>Mucoromycota</taxon>
        <taxon>Glomeromycotina</taxon>
        <taxon>Glomeromycetes</taxon>
        <taxon>Diversisporales</taxon>
        <taxon>Gigasporaceae</taxon>
        <taxon>Gigaspora</taxon>
    </lineage>
</organism>
<keyword evidence="3" id="KW-1185">Reference proteome</keyword>
<comment type="caution">
    <text evidence="2">The sequence shown here is derived from an EMBL/GenBank/DDBJ whole genome shotgun (WGS) entry which is preliminary data.</text>
</comment>
<reference evidence="2 3" key="1">
    <citation type="submission" date="2021-06" db="EMBL/GenBank/DDBJ databases">
        <authorList>
            <person name="Kallberg Y."/>
            <person name="Tangrot J."/>
            <person name="Rosling A."/>
        </authorList>
    </citation>
    <scope>NUCLEOTIDE SEQUENCE [LARGE SCALE GENOMIC DNA]</scope>
    <source>
        <strain evidence="2 3">120-4 pot B 10/14</strain>
    </source>
</reference>
<dbReference type="Pfam" id="PF25794">
    <property type="entry name" value="SACS"/>
    <property type="match status" value="1"/>
</dbReference>
<proteinExistence type="predicted"/>
<protein>
    <submittedName>
        <fullName evidence="2">1312_t:CDS:1</fullName>
    </submittedName>
</protein>
<dbReference type="Proteomes" id="UP000789901">
    <property type="component" value="Unassembled WGS sequence"/>
</dbReference>
<evidence type="ECO:0000313" key="3">
    <source>
        <dbReference type="Proteomes" id="UP000789901"/>
    </source>
</evidence>
<dbReference type="InterPro" id="IPR058210">
    <property type="entry name" value="SACS/Nov_dom"/>
</dbReference>
<dbReference type="InterPro" id="IPR052972">
    <property type="entry name" value="Sacsin_chaperone_reg"/>
</dbReference>
<accession>A0ABM8W1Y1</accession>
<feature type="domain" description="Sacsin/Nov" evidence="1">
    <location>
        <begin position="11"/>
        <end position="248"/>
    </location>
</feature>
<gene>
    <name evidence="2" type="ORF">GMARGA_LOCUS2346</name>
</gene>
<dbReference type="EMBL" id="CAJVQB010000724">
    <property type="protein sequence ID" value="CAG8504091.1"/>
    <property type="molecule type" value="Genomic_DNA"/>
</dbReference>
<dbReference type="InterPro" id="IPR036890">
    <property type="entry name" value="HATPase_C_sf"/>
</dbReference>
<evidence type="ECO:0000259" key="1">
    <source>
        <dbReference type="Pfam" id="PF25794"/>
    </source>
</evidence>
<name>A0ABM8W1Y1_GIGMA</name>